<dbReference type="EMBL" id="KK122570">
    <property type="protein sequence ID" value="KFM83004.1"/>
    <property type="molecule type" value="Genomic_DNA"/>
</dbReference>
<organism evidence="2 3">
    <name type="scientific">Stegodyphus mimosarum</name>
    <name type="common">African social velvet spider</name>
    <dbReference type="NCBI Taxonomy" id="407821"/>
    <lineage>
        <taxon>Eukaryota</taxon>
        <taxon>Metazoa</taxon>
        <taxon>Ecdysozoa</taxon>
        <taxon>Arthropoda</taxon>
        <taxon>Chelicerata</taxon>
        <taxon>Arachnida</taxon>
        <taxon>Araneae</taxon>
        <taxon>Araneomorphae</taxon>
        <taxon>Entelegynae</taxon>
        <taxon>Eresoidea</taxon>
        <taxon>Eresidae</taxon>
        <taxon>Stegodyphus</taxon>
    </lineage>
</organism>
<gene>
    <name evidence="2" type="ORF">X975_11188</name>
</gene>
<dbReference type="AlphaFoldDB" id="A0A087V065"/>
<feature type="non-terminal residue" evidence="2">
    <location>
        <position position="334"/>
    </location>
</feature>
<accession>A0A087V065</accession>
<dbReference type="PANTHER" id="PTHR35385">
    <property type="entry name" value="PROTEIN B, PUTATIVE-RELATED-RELATED"/>
    <property type="match status" value="1"/>
</dbReference>
<dbReference type="InterPro" id="IPR029264">
    <property type="entry name" value="ARF7EP_C"/>
</dbReference>
<reference evidence="2 3" key="1">
    <citation type="submission" date="2013-11" db="EMBL/GenBank/DDBJ databases">
        <title>Genome sequencing of Stegodyphus mimosarum.</title>
        <authorList>
            <person name="Bechsgaard J."/>
        </authorList>
    </citation>
    <scope>NUCLEOTIDE SEQUENCE [LARGE SCALE GENOMIC DNA]</scope>
</reference>
<feature type="domain" description="ARF7 effector protein C-terminal" evidence="1">
    <location>
        <begin position="235"/>
        <end position="315"/>
    </location>
</feature>
<dbReference type="Pfam" id="PF14949">
    <property type="entry name" value="ARF7EP_C"/>
    <property type="match status" value="1"/>
</dbReference>
<keyword evidence="3" id="KW-1185">Reference proteome</keyword>
<dbReference type="PANTHER" id="PTHR35385:SF2">
    <property type="entry name" value="PROTEIN B, PUTATIVE-RELATED"/>
    <property type="match status" value="1"/>
</dbReference>
<sequence>MALAMSVMKICDGDLPKLFKNIIVESSNGITTVRSDVKNIEDVTRWVKEFGRKTNTKWNVRNSCPNADRHVCRKRYICHRSSFLKVKKGKNCISKNANCKAFVNVVVKRNTKCTRLRDDFIKMGLCGIITIHGEHSHHLNTADDIQFLPIDPELRDKFFNYFSTGMGISEAWKFHDRLVGMKKENGEEVLRSTHRNPSLRSVRHWYKIWRSKDLNAHKRDKKKEQKKVKVKCEESSFTSTSVINETKKISQLNESKQSDYRNSKDDSHGINKKCQLDICDCLNRNCSGCFSKCSNCDSRKCGPECRQKRTWTYECYDVDGTFLTIINHFEEEVS</sequence>
<evidence type="ECO:0000259" key="1">
    <source>
        <dbReference type="Pfam" id="PF14949"/>
    </source>
</evidence>
<protein>
    <recommendedName>
        <fullName evidence="1">ARF7 effector protein C-terminal domain-containing protein</fullName>
    </recommendedName>
</protein>
<name>A0A087V065_STEMI</name>
<dbReference type="OrthoDB" id="6484970at2759"/>
<evidence type="ECO:0000313" key="3">
    <source>
        <dbReference type="Proteomes" id="UP000054359"/>
    </source>
</evidence>
<proteinExistence type="predicted"/>
<evidence type="ECO:0000313" key="2">
    <source>
        <dbReference type="EMBL" id="KFM83004.1"/>
    </source>
</evidence>
<dbReference type="Proteomes" id="UP000054359">
    <property type="component" value="Unassembled WGS sequence"/>
</dbReference>
<dbReference type="STRING" id="407821.A0A087V065"/>